<keyword evidence="9 12" id="KW-0472">Membrane</keyword>
<evidence type="ECO:0000259" key="13">
    <source>
        <dbReference type="Pfam" id="PF00520"/>
    </source>
</evidence>
<feature type="transmembrane region" description="Helical" evidence="12">
    <location>
        <begin position="159"/>
        <end position="178"/>
    </location>
</feature>
<evidence type="ECO:0000256" key="5">
    <source>
        <dbReference type="ARBA" id="ARBA00022826"/>
    </source>
</evidence>
<evidence type="ECO:0000313" key="15">
    <source>
        <dbReference type="Proteomes" id="UP000306585"/>
    </source>
</evidence>
<dbReference type="Proteomes" id="UP000306585">
    <property type="component" value="Unassembled WGS sequence"/>
</dbReference>
<feature type="transmembrane region" description="Helical" evidence="12">
    <location>
        <begin position="132"/>
        <end position="152"/>
    </location>
</feature>
<dbReference type="InterPro" id="IPR028325">
    <property type="entry name" value="VG_K_chnl"/>
</dbReference>
<keyword evidence="6" id="KW-0630">Potassium</keyword>
<dbReference type="RefSeq" id="WP_138239831.1">
    <property type="nucleotide sequence ID" value="NZ_VBRY01000010.1"/>
</dbReference>
<dbReference type="PANTHER" id="PTHR11537">
    <property type="entry name" value="VOLTAGE-GATED POTASSIUM CHANNEL"/>
    <property type="match status" value="1"/>
</dbReference>
<protein>
    <submittedName>
        <fullName evidence="14">Ion transporter</fullName>
    </submittedName>
</protein>
<keyword evidence="15" id="KW-1185">Reference proteome</keyword>
<evidence type="ECO:0000256" key="9">
    <source>
        <dbReference type="ARBA" id="ARBA00023136"/>
    </source>
</evidence>
<keyword evidence="4 12" id="KW-0812">Transmembrane</keyword>
<keyword evidence="10" id="KW-0407">Ion channel</keyword>
<dbReference type="Pfam" id="PF00520">
    <property type="entry name" value="Ion_trans"/>
    <property type="match status" value="1"/>
</dbReference>
<dbReference type="GO" id="GO:0005249">
    <property type="term" value="F:voltage-gated potassium channel activity"/>
    <property type="evidence" value="ECO:0007669"/>
    <property type="project" value="InterPro"/>
</dbReference>
<sequence length="340" mass="37625">MNTMSDSANKPESAGTIDADGNDLHQSETPMQRMQREALEEQAAADAARGNASLDEIRAMQQEALAEQLASDQRSRQGKSLREVLNRYLFDMSWTGGKLVNYSILLLIITTVLTSMFNTLPEVNETWGAEIVDFQIVVLYVFLAEYVLRIYAARERKKYALGFYGIVDLLTVLPLFFGNSGSALMRLFRLIRIIRLGHYFPILVTLFRSVSDAKGMILAVLATIMAVSVLTGNLAYLLEPETFKNAFVGTWWSLVTMSTVGYGDLVPKSSGGMILGGVLILLGICVVAMMTAVIAVRVGRMVNMTNKCFECSKPVAAEHRYCPHCGQDQSDNIDLFTDDD</sequence>
<dbReference type="GO" id="GO:0008076">
    <property type="term" value="C:voltage-gated potassium channel complex"/>
    <property type="evidence" value="ECO:0007669"/>
    <property type="project" value="InterPro"/>
</dbReference>
<evidence type="ECO:0000256" key="7">
    <source>
        <dbReference type="ARBA" id="ARBA00022989"/>
    </source>
</evidence>
<dbReference type="GO" id="GO:0001508">
    <property type="term" value="P:action potential"/>
    <property type="evidence" value="ECO:0007669"/>
    <property type="project" value="TreeGrafter"/>
</dbReference>
<dbReference type="Gene3D" id="1.10.287.70">
    <property type="match status" value="1"/>
</dbReference>
<evidence type="ECO:0000313" key="14">
    <source>
        <dbReference type="EMBL" id="TLS66300.1"/>
    </source>
</evidence>
<dbReference type="PRINTS" id="PR00169">
    <property type="entry name" value="KCHANNEL"/>
</dbReference>
<feature type="transmembrane region" description="Helical" evidence="12">
    <location>
        <begin position="99"/>
        <end position="120"/>
    </location>
</feature>
<dbReference type="AlphaFoldDB" id="A0A5R9GJB0"/>
<comment type="subcellular location">
    <subcellularLocation>
        <location evidence="1">Membrane</location>
        <topology evidence="1">Multi-pass membrane protein</topology>
    </subcellularLocation>
</comment>
<dbReference type="SUPFAM" id="SSF81324">
    <property type="entry name" value="Voltage-gated potassium channels"/>
    <property type="match status" value="1"/>
</dbReference>
<organism evidence="14 15">
    <name type="scientific">Mariprofundus erugo</name>
    <dbReference type="NCBI Taxonomy" id="2528639"/>
    <lineage>
        <taxon>Bacteria</taxon>
        <taxon>Pseudomonadati</taxon>
        <taxon>Pseudomonadota</taxon>
        <taxon>Candidatius Mariprofundia</taxon>
        <taxon>Mariprofundales</taxon>
        <taxon>Mariprofundaceae</taxon>
        <taxon>Mariprofundus</taxon>
    </lineage>
</organism>
<evidence type="ECO:0000256" key="6">
    <source>
        <dbReference type="ARBA" id="ARBA00022958"/>
    </source>
</evidence>
<name>A0A5R9GJB0_9PROT</name>
<dbReference type="InterPro" id="IPR005821">
    <property type="entry name" value="Ion_trans_dom"/>
</dbReference>
<comment type="caution">
    <text evidence="14">The sequence shown here is derived from an EMBL/GenBank/DDBJ whole genome shotgun (WGS) entry which is preliminary data.</text>
</comment>
<keyword evidence="3" id="KW-0633">Potassium transport</keyword>
<evidence type="ECO:0000256" key="11">
    <source>
        <dbReference type="SAM" id="MobiDB-lite"/>
    </source>
</evidence>
<dbReference type="EMBL" id="VBRY01000010">
    <property type="protein sequence ID" value="TLS66300.1"/>
    <property type="molecule type" value="Genomic_DNA"/>
</dbReference>
<feature type="region of interest" description="Disordered" evidence="11">
    <location>
        <begin position="1"/>
        <end position="50"/>
    </location>
</feature>
<evidence type="ECO:0000256" key="8">
    <source>
        <dbReference type="ARBA" id="ARBA00023065"/>
    </source>
</evidence>
<feature type="transmembrane region" description="Helical" evidence="12">
    <location>
        <begin position="217"/>
        <end position="238"/>
    </location>
</feature>
<keyword evidence="5" id="KW-0631">Potassium channel</keyword>
<keyword evidence="7 12" id="KW-1133">Transmembrane helix</keyword>
<evidence type="ECO:0000256" key="10">
    <source>
        <dbReference type="ARBA" id="ARBA00023303"/>
    </source>
</evidence>
<evidence type="ECO:0000256" key="12">
    <source>
        <dbReference type="SAM" id="Phobius"/>
    </source>
</evidence>
<reference evidence="14 15" key="1">
    <citation type="journal article" date="2019" name="Appl. Environ. Microbiol.">
        <title>Environmental Evidence and Genomic Insight of Iron-oxidizing Bacteria Preference Towards More Corrosion Resistant Stainless Steel at Higher Salinities.</title>
        <authorList>
            <person name="Garrison C.E."/>
            <person name="Price K.A."/>
            <person name="Field E.K."/>
        </authorList>
    </citation>
    <scope>NUCLEOTIDE SEQUENCE [LARGE SCALE GENOMIC DNA]</scope>
    <source>
        <strain evidence="14 15">P3</strain>
    </source>
</reference>
<feature type="transmembrane region" description="Helical" evidence="12">
    <location>
        <begin position="190"/>
        <end position="210"/>
    </location>
</feature>
<evidence type="ECO:0000256" key="2">
    <source>
        <dbReference type="ARBA" id="ARBA00022448"/>
    </source>
</evidence>
<evidence type="ECO:0000256" key="1">
    <source>
        <dbReference type="ARBA" id="ARBA00004141"/>
    </source>
</evidence>
<evidence type="ECO:0000256" key="3">
    <source>
        <dbReference type="ARBA" id="ARBA00022538"/>
    </source>
</evidence>
<evidence type="ECO:0000256" key="4">
    <source>
        <dbReference type="ARBA" id="ARBA00022692"/>
    </source>
</evidence>
<feature type="compositionally biased region" description="Polar residues" evidence="11">
    <location>
        <begin position="1"/>
        <end position="10"/>
    </location>
</feature>
<keyword evidence="2" id="KW-0813">Transport</keyword>
<accession>A0A5R9GJB0</accession>
<feature type="domain" description="Ion transport" evidence="13">
    <location>
        <begin position="99"/>
        <end position="299"/>
    </location>
</feature>
<keyword evidence="8" id="KW-0406">Ion transport</keyword>
<proteinExistence type="predicted"/>
<dbReference type="PANTHER" id="PTHR11537:SF254">
    <property type="entry name" value="POTASSIUM VOLTAGE-GATED CHANNEL PROTEIN SHAB"/>
    <property type="match status" value="1"/>
</dbReference>
<gene>
    <name evidence="14" type="ORF">FEF65_10830</name>
</gene>
<feature type="transmembrane region" description="Helical" evidence="12">
    <location>
        <begin position="273"/>
        <end position="296"/>
    </location>
</feature>